<protein>
    <submittedName>
        <fullName evidence="1">Uncharacterized protein</fullName>
    </submittedName>
</protein>
<keyword evidence="2" id="KW-1185">Reference proteome</keyword>
<name>A0ABT6CEK4_9MICO</name>
<dbReference type="EMBL" id="JAROAV010000057">
    <property type="protein sequence ID" value="MDF8266469.1"/>
    <property type="molecule type" value="Genomic_DNA"/>
</dbReference>
<dbReference type="Proteomes" id="UP001528912">
    <property type="component" value="Unassembled WGS sequence"/>
</dbReference>
<sequence length="91" mass="9393">MTANDGVDHRQDLLAVVDAAQQAAGVLAARDRGDTAAAAQLIASAPDAEAFAGGCLLLAELTVRTHSAQTGISVESYLQQLILDMETALSR</sequence>
<reference evidence="1 2" key="1">
    <citation type="submission" date="2023-03" db="EMBL/GenBank/DDBJ databases">
        <title>YIM 133296 draft genome.</title>
        <authorList>
            <person name="Xiong L."/>
        </authorList>
    </citation>
    <scope>NUCLEOTIDE SEQUENCE [LARGE SCALE GENOMIC DNA]</scope>
    <source>
        <strain evidence="1 2">YIM 133296</strain>
    </source>
</reference>
<evidence type="ECO:0000313" key="1">
    <source>
        <dbReference type="EMBL" id="MDF8266469.1"/>
    </source>
</evidence>
<evidence type="ECO:0000313" key="2">
    <source>
        <dbReference type="Proteomes" id="UP001528912"/>
    </source>
</evidence>
<organism evidence="1 2">
    <name type="scientific">Luteipulveratus flavus</name>
    <dbReference type="NCBI Taxonomy" id="3031728"/>
    <lineage>
        <taxon>Bacteria</taxon>
        <taxon>Bacillati</taxon>
        <taxon>Actinomycetota</taxon>
        <taxon>Actinomycetes</taxon>
        <taxon>Micrococcales</taxon>
        <taxon>Dermacoccaceae</taxon>
        <taxon>Luteipulveratus</taxon>
    </lineage>
</organism>
<proteinExistence type="predicted"/>
<accession>A0ABT6CEK4</accession>
<dbReference type="RefSeq" id="WP_277193678.1">
    <property type="nucleotide sequence ID" value="NZ_JAROAV010000057.1"/>
</dbReference>
<comment type="caution">
    <text evidence="1">The sequence shown here is derived from an EMBL/GenBank/DDBJ whole genome shotgun (WGS) entry which is preliminary data.</text>
</comment>
<gene>
    <name evidence="1" type="ORF">P4R38_19640</name>
</gene>